<dbReference type="Gene3D" id="2.40.10.10">
    <property type="entry name" value="Trypsin-like serine proteases"/>
    <property type="match status" value="2"/>
</dbReference>
<feature type="chain" id="PRO_5016048606" description="Serine protease" evidence="1">
    <location>
        <begin position="23"/>
        <end position="350"/>
    </location>
</feature>
<dbReference type="RefSeq" id="WP_116688843.1">
    <property type="nucleotide sequence ID" value="NZ_CAWNYD010000012.1"/>
</dbReference>
<keyword evidence="3" id="KW-1185">Reference proteome</keyword>
<dbReference type="GO" id="GO:0004252">
    <property type="term" value="F:serine-type endopeptidase activity"/>
    <property type="evidence" value="ECO:0007669"/>
    <property type="project" value="InterPro"/>
</dbReference>
<proteinExistence type="predicted"/>
<dbReference type="InterPro" id="IPR001940">
    <property type="entry name" value="Peptidase_S1C"/>
</dbReference>
<gene>
    <name evidence="2" type="ORF">DC094_19710</name>
</gene>
<dbReference type="GO" id="GO:0006508">
    <property type="term" value="P:proteolysis"/>
    <property type="evidence" value="ECO:0007669"/>
    <property type="project" value="InterPro"/>
</dbReference>
<dbReference type="InterPro" id="IPR043504">
    <property type="entry name" value="Peptidase_S1_PA_chymotrypsin"/>
</dbReference>
<dbReference type="Pfam" id="PF13365">
    <property type="entry name" value="Trypsin_2"/>
    <property type="match status" value="1"/>
</dbReference>
<dbReference type="Proteomes" id="UP000244906">
    <property type="component" value="Unassembled WGS sequence"/>
</dbReference>
<protein>
    <recommendedName>
        <fullName evidence="4">Serine protease</fullName>
    </recommendedName>
</protein>
<evidence type="ECO:0000313" key="2">
    <source>
        <dbReference type="EMBL" id="PVZ64540.1"/>
    </source>
</evidence>
<organism evidence="2 3">
    <name type="scientific">Pelagibaculum spongiae</name>
    <dbReference type="NCBI Taxonomy" id="2080658"/>
    <lineage>
        <taxon>Bacteria</taxon>
        <taxon>Pseudomonadati</taxon>
        <taxon>Pseudomonadota</taxon>
        <taxon>Gammaproteobacteria</taxon>
        <taxon>Oceanospirillales</taxon>
        <taxon>Pelagibaculum</taxon>
    </lineage>
</organism>
<keyword evidence="1" id="KW-0732">Signal</keyword>
<dbReference type="PANTHER" id="PTHR43019">
    <property type="entry name" value="SERINE ENDOPROTEASE DEGS"/>
    <property type="match status" value="1"/>
</dbReference>
<comment type="caution">
    <text evidence="2">The sequence shown here is derived from an EMBL/GenBank/DDBJ whole genome shotgun (WGS) entry which is preliminary data.</text>
</comment>
<dbReference type="PRINTS" id="PR00834">
    <property type="entry name" value="PROTEASES2C"/>
</dbReference>
<sequence length="350" mass="37389">MKRLPALLTAVLALGCSFGAWAATPQEVAKQASSSTVLIVTEDANGQPLALGSGFVVSTNKLITNYHVIEGASSGYVRIAGNKKKLEIAGILAFDRSRDLALLSVKDLVASPLSVSAVTPQVGDTIYSLGNPQGLEATFSAGIISSIRKLDNDSLLQITAPISPGSSGGPVLNVDAEVVGVAVATLRGGQNLNFAIPAKYFKSLLDREQPILPLGKLKEDKKAKSIFDSLQSGNAIDGVVGEAVRWKGDISGSLASYGDFTFGLRNKLREPVRNIIFMVIFNDHDGKPVEYFASVYSGILPARLARRVSGTVDPSIKPMTTRISRNNQFMYELTPSSQVEVRILHFEIVE</sequence>
<dbReference type="PROSITE" id="PS51257">
    <property type="entry name" value="PROKAR_LIPOPROTEIN"/>
    <property type="match status" value="1"/>
</dbReference>
<dbReference type="PANTHER" id="PTHR43019:SF23">
    <property type="entry name" value="PROTEASE DO-LIKE 5, CHLOROPLASTIC"/>
    <property type="match status" value="1"/>
</dbReference>
<evidence type="ECO:0008006" key="4">
    <source>
        <dbReference type="Google" id="ProtNLM"/>
    </source>
</evidence>
<dbReference type="AlphaFoldDB" id="A0A2V1GW45"/>
<name>A0A2V1GW45_9GAMM</name>
<evidence type="ECO:0000313" key="3">
    <source>
        <dbReference type="Proteomes" id="UP000244906"/>
    </source>
</evidence>
<dbReference type="InterPro" id="IPR009003">
    <property type="entry name" value="Peptidase_S1_PA"/>
</dbReference>
<feature type="signal peptide" evidence="1">
    <location>
        <begin position="1"/>
        <end position="22"/>
    </location>
</feature>
<reference evidence="2 3" key="1">
    <citation type="submission" date="2018-04" db="EMBL/GenBank/DDBJ databases">
        <title>Thalassorhabdus spongiae gen. nov., sp. nov., isolated from a marine sponge in South-West Iceland.</title>
        <authorList>
            <person name="Knobloch S."/>
            <person name="Daussin A."/>
            <person name="Johannsson R."/>
            <person name="Marteinsson V.T."/>
        </authorList>
    </citation>
    <scope>NUCLEOTIDE SEQUENCE [LARGE SCALE GENOMIC DNA]</scope>
    <source>
        <strain evidence="2 3">Hp12</strain>
    </source>
</reference>
<evidence type="ECO:0000256" key="1">
    <source>
        <dbReference type="SAM" id="SignalP"/>
    </source>
</evidence>
<dbReference type="SUPFAM" id="SSF50494">
    <property type="entry name" value="Trypsin-like serine proteases"/>
    <property type="match status" value="1"/>
</dbReference>
<dbReference type="EMBL" id="QDDL01000012">
    <property type="protein sequence ID" value="PVZ64540.1"/>
    <property type="molecule type" value="Genomic_DNA"/>
</dbReference>
<accession>A0A2V1GW45</accession>
<dbReference type="OrthoDB" id="8581982at2"/>